<dbReference type="Proteomes" id="UP001293593">
    <property type="component" value="Unassembled WGS sequence"/>
</dbReference>
<evidence type="ECO:0000313" key="2">
    <source>
        <dbReference type="EMBL" id="KAK4265889.1"/>
    </source>
</evidence>
<feature type="compositionally biased region" description="Low complexity" evidence="1">
    <location>
        <begin position="16"/>
        <end position="51"/>
    </location>
</feature>
<feature type="region of interest" description="Disordered" evidence="1">
    <location>
        <begin position="1"/>
        <end position="51"/>
    </location>
</feature>
<proteinExistence type="predicted"/>
<sequence>MASAGYPGMSGGFGGQPQMQPQFQPQMQSQFQPQMQPQFQPQMQPQFQPQYNPYYGYGFPGAGMPPAAASDQYHNSGTETIQGDTVQTGTFKGHGTGAKIQGGFTASGNIQ</sequence>
<feature type="region of interest" description="Disordered" evidence="1">
    <location>
        <begin position="66"/>
        <end position="111"/>
    </location>
</feature>
<evidence type="ECO:0000313" key="3">
    <source>
        <dbReference type="Proteomes" id="UP001293593"/>
    </source>
</evidence>
<gene>
    <name evidence="2" type="ORF">QN277_026880</name>
</gene>
<evidence type="ECO:0000256" key="1">
    <source>
        <dbReference type="SAM" id="MobiDB-lite"/>
    </source>
</evidence>
<dbReference type="EMBL" id="JAWXYG010000008">
    <property type="protein sequence ID" value="KAK4265889.1"/>
    <property type="molecule type" value="Genomic_DNA"/>
</dbReference>
<name>A0AAE1JD36_9FABA</name>
<organism evidence="2 3">
    <name type="scientific">Acacia crassicarpa</name>
    <name type="common">northern wattle</name>
    <dbReference type="NCBI Taxonomy" id="499986"/>
    <lineage>
        <taxon>Eukaryota</taxon>
        <taxon>Viridiplantae</taxon>
        <taxon>Streptophyta</taxon>
        <taxon>Embryophyta</taxon>
        <taxon>Tracheophyta</taxon>
        <taxon>Spermatophyta</taxon>
        <taxon>Magnoliopsida</taxon>
        <taxon>eudicotyledons</taxon>
        <taxon>Gunneridae</taxon>
        <taxon>Pentapetalae</taxon>
        <taxon>rosids</taxon>
        <taxon>fabids</taxon>
        <taxon>Fabales</taxon>
        <taxon>Fabaceae</taxon>
        <taxon>Caesalpinioideae</taxon>
        <taxon>mimosoid clade</taxon>
        <taxon>Acacieae</taxon>
        <taxon>Acacia</taxon>
    </lineage>
</organism>
<protein>
    <submittedName>
        <fullName evidence="2">Uncharacterized protein</fullName>
    </submittedName>
</protein>
<dbReference type="AlphaFoldDB" id="A0AAE1JD36"/>
<keyword evidence="3" id="KW-1185">Reference proteome</keyword>
<accession>A0AAE1JD36</accession>
<comment type="caution">
    <text evidence="2">The sequence shown here is derived from an EMBL/GenBank/DDBJ whole genome shotgun (WGS) entry which is preliminary data.</text>
</comment>
<reference evidence="2" key="1">
    <citation type="submission" date="2023-10" db="EMBL/GenBank/DDBJ databases">
        <title>Chromosome-level genome of the transformable northern wattle, Acacia crassicarpa.</title>
        <authorList>
            <person name="Massaro I."/>
            <person name="Sinha N.R."/>
            <person name="Poethig S."/>
            <person name="Leichty A.R."/>
        </authorList>
    </citation>
    <scope>NUCLEOTIDE SEQUENCE</scope>
    <source>
        <strain evidence="2">Acra3RX</strain>
        <tissue evidence="2">Leaf</tissue>
    </source>
</reference>
<feature type="compositionally biased region" description="Polar residues" evidence="1">
    <location>
        <begin position="72"/>
        <end position="90"/>
    </location>
</feature>